<keyword evidence="2" id="KW-0732">Signal</keyword>
<protein>
    <submittedName>
        <fullName evidence="3">Uncharacterized protein</fullName>
    </submittedName>
</protein>
<dbReference type="EMBL" id="REGN01011384">
    <property type="protein sequence ID" value="RMZ97484.1"/>
    <property type="molecule type" value="Genomic_DNA"/>
</dbReference>
<evidence type="ECO:0000313" key="4">
    <source>
        <dbReference type="Proteomes" id="UP000276133"/>
    </source>
</evidence>
<keyword evidence="1" id="KW-0812">Transmembrane</keyword>
<accession>A0A3M7PFJ8</accession>
<reference evidence="3 4" key="1">
    <citation type="journal article" date="2018" name="Sci. Rep.">
        <title>Genomic signatures of local adaptation to the degree of environmental predictability in rotifers.</title>
        <authorList>
            <person name="Franch-Gras L."/>
            <person name="Hahn C."/>
            <person name="Garcia-Roger E.M."/>
            <person name="Carmona M.J."/>
            <person name="Serra M."/>
            <person name="Gomez A."/>
        </authorList>
    </citation>
    <scope>NUCLEOTIDE SEQUENCE [LARGE SCALE GENOMIC DNA]</scope>
    <source>
        <strain evidence="3">HYR1</strain>
    </source>
</reference>
<feature type="chain" id="PRO_5018273863" evidence="2">
    <location>
        <begin position="20"/>
        <end position="258"/>
    </location>
</feature>
<name>A0A3M7PFJ8_BRAPC</name>
<keyword evidence="1" id="KW-1133">Transmembrane helix</keyword>
<organism evidence="3 4">
    <name type="scientific">Brachionus plicatilis</name>
    <name type="common">Marine rotifer</name>
    <name type="synonym">Brachionus muelleri</name>
    <dbReference type="NCBI Taxonomy" id="10195"/>
    <lineage>
        <taxon>Eukaryota</taxon>
        <taxon>Metazoa</taxon>
        <taxon>Spiralia</taxon>
        <taxon>Gnathifera</taxon>
        <taxon>Rotifera</taxon>
        <taxon>Eurotatoria</taxon>
        <taxon>Monogononta</taxon>
        <taxon>Pseudotrocha</taxon>
        <taxon>Ploima</taxon>
        <taxon>Brachionidae</taxon>
        <taxon>Brachionus</taxon>
    </lineage>
</organism>
<sequence>MKLLLINIFLLLNLDSKICIDSPRKVLWFLFDHPIDPQSEFYCPQKHTATHIEDLCYYFYLYKKMHQSAKEACEKVSHRLAEIDSAQTWQTLVQTMSKLFNKNKIKNLRFHMGLVNLKDKHLYWANTSSLVNEELMCQKIPGRSFYAIDHNSSCIELIHNDPHYQSLNGLDTCLKLIDCHHVRYAICEWRGDSIKSYNLELRSQLINSYISILVVICLFCFMWIILYNYHARRVNSIISKACADYLEEEKIFNLRTRD</sequence>
<evidence type="ECO:0000256" key="2">
    <source>
        <dbReference type="SAM" id="SignalP"/>
    </source>
</evidence>
<dbReference type="SUPFAM" id="SSF56436">
    <property type="entry name" value="C-type lectin-like"/>
    <property type="match status" value="1"/>
</dbReference>
<evidence type="ECO:0000313" key="3">
    <source>
        <dbReference type="EMBL" id="RMZ97484.1"/>
    </source>
</evidence>
<keyword evidence="1" id="KW-0472">Membrane</keyword>
<proteinExistence type="predicted"/>
<comment type="caution">
    <text evidence="3">The sequence shown here is derived from an EMBL/GenBank/DDBJ whole genome shotgun (WGS) entry which is preliminary data.</text>
</comment>
<gene>
    <name evidence="3" type="ORF">BpHYR1_000229</name>
</gene>
<dbReference type="OrthoDB" id="10383312at2759"/>
<dbReference type="AlphaFoldDB" id="A0A3M7PFJ8"/>
<dbReference type="Gene3D" id="3.10.100.10">
    <property type="entry name" value="Mannose-Binding Protein A, subunit A"/>
    <property type="match status" value="1"/>
</dbReference>
<dbReference type="CDD" id="cd00037">
    <property type="entry name" value="CLECT"/>
    <property type="match status" value="1"/>
</dbReference>
<feature type="transmembrane region" description="Helical" evidence="1">
    <location>
        <begin position="209"/>
        <end position="229"/>
    </location>
</feature>
<feature type="signal peptide" evidence="2">
    <location>
        <begin position="1"/>
        <end position="19"/>
    </location>
</feature>
<keyword evidence="4" id="KW-1185">Reference proteome</keyword>
<dbReference type="InterPro" id="IPR016186">
    <property type="entry name" value="C-type_lectin-like/link_sf"/>
</dbReference>
<dbReference type="Proteomes" id="UP000276133">
    <property type="component" value="Unassembled WGS sequence"/>
</dbReference>
<evidence type="ECO:0000256" key="1">
    <source>
        <dbReference type="SAM" id="Phobius"/>
    </source>
</evidence>
<dbReference type="InterPro" id="IPR016187">
    <property type="entry name" value="CTDL_fold"/>
</dbReference>